<dbReference type="AlphaFoldDB" id="A0A542ZL30"/>
<dbReference type="InterPro" id="IPR008972">
    <property type="entry name" value="Cupredoxin"/>
</dbReference>
<reference evidence="2 3" key="1">
    <citation type="submission" date="2019-06" db="EMBL/GenBank/DDBJ databases">
        <title>Sequencing the genomes of 1000 actinobacteria strains.</title>
        <authorList>
            <person name="Klenk H.-P."/>
        </authorList>
    </citation>
    <scope>NUCLEOTIDE SEQUENCE [LARGE SCALE GENOMIC DNA]</scope>
    <source>
        <strain evidence="2 3">DSM 18082</strain>
    </source>
</reference>
<feature type="signal peptide" evidence="1">
    <location>
        <begin position="1"/>
        <end position="22"/>
    </location>
</feature>
<organism evidence="2 3">
    <name type="scientific">Oryzihumus leptocrescens</name>
    <dbReference type="NCBI Taxonomy" id="297536"/>
    <lineage>
        <taxon>Bacteria</taxon>
        <taxon>Bacillati</taxon>
        <taxon>Actinomycetota</taxon>
        <taxon>Actinomycetes</taxon>
        <taxon>Micrococcales</taxon>
        <taxon>Intrasporangiaceae</taxon>
        <taxon>Oryzihumus</taxon>
    </lineage>
</organism>
<dbReference type="RefSeq" id="WP_221632522.1">
    <property type="nucleotide sequence ID" value="NZ_VFOQ01000001.1"/>
</dbReference>
<proteinExistence type="predicted"/>
<evidence type="ECO:0000313" key="2">
    <source>
        <dbReference type="EMBL" id="TQL61062.1"/>
    </source>
</evidence>
<gene>
    <name evidence="2" type="ORF">FB474_2467</name>
</gene>
<name>A0A542ZL30_9MICO</name>
<evidence type="ECO:0000313" key="3">
    <source>
        <dbReference type="Proteomes" id="UP000319514"/>
    </source>
</evidence>
<keyword evidence="1" id="KW-0732">Signal</keyword>
<evidence type="ECO:0000256" key="1">
    <source>
        <dbReference type="SAM" id="SignalP"/>
    </source>
</evidence>
<dbReference type="Proteomes" id="UP000319514">
    <property type="component" value="Unassembled WGS sequence"/>
</dbReference>
<sequence>MGRTARDRAVMVGVVAALLTLAACGGTSGGGGSAAAPSTSAKATATGQPVSVVEKEFSITLTPKPVQAGTYTFTIHNMGTFPHNLNIKGPGVAQQSSATVSPGQAGDLTVTLQQGSYELWCSVDSHKDRGMDLTLKVG</sequence>
<dbReference type="SUPFAM" id="SSF49503">
    <property type="entry name" value="Cupredoxins"/>
    <property type="match status" value="1"/>
</dbReference>
<feature type="chain" id="PRO_5039641598" evidence="1">
    <location>
        <begin position="23"/>
        <end position="138"/>
    </location>
</feature>
<comment type="caution">
    <text evidence="2">The sequence shown here is derived from an EMBL/GenBank/DDBJ whole genome shotgun (WGS) entry which is preliminary data.</text>
</comment>
<dbReference type="PROSITE" id="PS51257">
    <property type="entry name" value="PROKAR_LIPOPROTEIN"/>
    <property type="match status" value="1"/>
</dbReference>
<protein>
    <submittedName>
        <fullName evidence="2">Putative cupredoxin-like copper-binding protein</fullName>
    </submittedName>
</protein>
<keyword evidence="3" id="KW-1185">Reference proteome</keyword>
<dbReference type="Gene3D" id="2.60.40.420">
    <property type="entry name" value="Cupredoxins - blue copper proteins"/>
    <property type="match status" value="1"/>
</dbReference>
<dbReference type="EMBL" id="VFOQ01000001">
    <property type="protein sequence ID" value="TQL61062.1"/>
    <property type="molecule type" value="Genomic_DNA"/>
</dbReference>
<accession>A0A542ZL30</accession>